<dbReference type="Proteomes" id="UP001596297">
    <property type="component" value="Unassembled WGS sequence"/>
</dbReference>
<protein>
    <submittedName>
        <fullName evidence="2">2Fe-2S iron-sulfur cluster-binding protein</fullName>
    </submittedName>
</protein>
<dbReference type="RefSeq" id="WP_380082589.1">
    <property type="nucleotide sequence ID" value="NZ_JBHSWD010000001.1"/>
</dbReference>
<name>A0ABW1YEB0_9DEIO</name>
<dbReference type="Pfam" id="PF00111">
    <property type="entry name" value="Fer2"/>
    <property type="match status" value="1"/>
</dbReference>
<reference evidence="3" key="1">
    <citation type="journal article" date="2019" name="Int. J. Syst. Evol. Microbiol.">
        <title>The Global Catalogue of Microorganisms (GCM) 10K type strain sequencing project: providing services to taxonomists for standard genome sequencing and annotation.</title>
        <authorList>
            <consortium name="The Broad Institute Genomics Platform"/>
            <consortium name="The Broad Institute Genome Sequencing Center for Infectious Disease"/>
            <person name="Wu L."/>
            <person name="Ma J."/>
        </authorList>
    </citation>
    <scope>NUCLEOTIDE SEQUENCE [LARGE SCALE GENOMIC DNA]</scope>
    <source>
        <strain evidence="3">CGMCC 1.15772</strain>
    </source>
</reference>
<keyword evidence="3" id="KW-1185">Reference proteome</keyword>
<dbReference type="InterPro" id="IPR001041">
    <property type="entry name" value="2Fe-2S_ferredoxin-type"/>
</dbReference>
<comment type="caution">
    <text evidence="2">The sequence shown here is derived from an EMBL/GenBank/DDBJ whole genome shotgun (WGS) entry which is preliminary data.</text>
</comment>
<dbReference type="InterPro" id="IPR036010">
    <property type="entry name" value="2Fe-2S_ferredoxin-like_sf"/>
</dbReference>
<evidence type="ECO:0000313" key="2">
    <source>
        <dbReference type="EMBL" id="MFC6591587.1"/>
    </source>
</evidence>
<dbReference type="Gene3D" id="3.10.20.30">
    <property type="match status" value="1"/>
</dbReference>
<dbReference type="SUPFAM" id="SSF54292">
    <property type="entry name" value="2Fe-2S ferredoxin-like"/>
    <property type="match status" value="1"/>
</dbReference>
<dbReference type="InterPro" id="IPR012675">
    <property type="entry name" value="Beta-grasp_dom_sf"/>
</dbReference>
<dbReference type="PROSITE" id="PS51085">
    <property type="entry name" value="2FE2S_FER_2"/>
    <property type="match status" value="1"/>
</dbReference>
<sequence length="119" mass="12292">MTTQDGSQFLIEVQGFAPVPAQSGERLVLALARAGTGILHRCGGVAKCTTCAVTFSAGEPAEMRPAERAKLEEKGLLGEARLSCQILCAPGMALSILKTEASTGLEAGKQPAPELEPAL</sequence>
<gene>
    <name evidence="2" type="ORF">ACFP81_05865</name>
</gene>
<feature type="domain" description="2Fe-2S ferredoxin-type" evidence="1">
    <location>
        <begin position="7"/>
        <end position="100"/>
    </location>
</feature>
<evidence type="ECO:0000259" key="1">
    <source>
        <dbReference type="PROSITE" id="PS51085"/>
    </source>
</evidence>
<evidence type="ECO:0000313" key="3">
    <source>
        <dbReference type="Proteomes" id="UP001596297"/>
    </source>
</evidence>
<dbReference type="EMBL" id="JBHSWD010000001">
    <property type="protein sequence ID" value="MFC6591587.1"/>
    <property type="molecule type" value="Genomic_DNA"/>
</dbReference>
<organism evidence="2 3">
    <name type="scientific">Deinococcus lacus</name>
    <dbReference type="NCBI Taxonomy" id="392561"/>
    <lineage>
        <taxon>Bacteria</taxon>
        <taxon>Thermotogati</taxon>
        <taxon>Deinococcota</taxon>
        <taxon>Deinococci</taxon>
        <taxon>Deinococcales</taxon>
        <taxon>Deinococcaceae</taxon>
        <taxon>Deinococcus</taxon>
    </lineage>
</organism>
<dbReference type="CDD" id="cd00207">
    <property type="entry name" value="fer2"/>
    <property type="match status" value="1"/>
</dbReference>
<proteinExistence type="predicted"/>
<accession>A0ABW1YEB0</accession>